<evidence type="ECO:0000259" key="8">
    <source>
        <dbReference type="Pfam" id="PF01583"/>
    </source>
</evidence>
<dbReference type="EMBL" id="SSTE01005986">
    <property type="protein sequence ID" value="KAA0059734.1"/>
    <property type="molecule type" value="Genomic_DNA"/>
</dbReference>
<keyword evidence="3 7" id="KW-0547">Nucleotide-binding</keyword>
<comment type="caution">
    <text evidence="10">The sequence shown here is derived from an EMBL/GenBank/DDBJ whole genome shotgun (WGS) entry which is preliminary data.</text>
</comment>
<evidence type="ECO:0000256" key="3">
    <source>
        <dbReference type="ARBA" id="ARBA00022741"/>
    </source>
</evidence>
<dbReference type="Gene3D" id="2.60.120.10">
    <property type="entry name" value="Jelly Rolls"/>
    <property type="match status" value="1"/>
</dbReference>
<organism evidence="10 11">
    <name type="scientific">Cucumis melo var. makuwa</name>
    <name type="common">Oriental melon</name>
    <dbReference type="NCBI Taxonomy" id="1194695"/>
    <lineage>
        <taxon>Eukaryota</taxon>
        <taxon>Viridiplantae</taxon>
        <taxon>Streptophyta</taxon>
        <taxon>Embryophyta</taxon>
        <taxon>Tracheophyta</taxon>
        <taxon>Spermatophyta</taxon>
        <taxon>Magnoliopsida</taxon>
        <taxon>eudicotyledons</taxon>
        <taxon>Gunneridae</taxon>
        <taxon>Pentapetalae</taxon>
        <taxon>rosids</taxon>
        <taxon>fabids</taxon>
        <taxon>Cucurbitales</taxon>
        <taxon>Cucurbitaceae</taxon>
        <taxon>Benincaseae</taxon>
        <taxon>Cucumis</taxon>
    </lineage>
</organism>
<dbReference type="CDD" id="cd02027">
    <property type="entry name" value="APSK"/>
    <property type="match status" value="1"/>
</dbReference>
<protein>
    <recommendedName>
        <fullName evidence="1 7">Adenylyl-sulfate kinase</fullName>
        <ecNumber evidence="1 7">2.7.1.25</ecNumber>
    </recommendedName>
</protein>
<gene>
    <name evidence="10" type="ORF">E6C27_scaffold551G00110</name>
</gene>
<evidence type="ECO:0000256" key="2">
    <source>
        <dbReference type="ARBA" id="ARBA00022679"/>
    </source>
</evidence>
<dbReference type="GO" id="GO:0070814">
    <property type="term" value="P:hydrogen sulfide biosynthetic process"/>
    <property type="evidence" value="ECO:0007669"/>
    <property type="project" value="UniProtKB-UniPathway"/>
</dbReference>
<dbReference type="InterPro" id="IPR059117">
    <property type="entry name" value="APS_kinase_dom"/>
</dbReference>
<comment type="function">
    <text evidence="7">Catalyzes the synthesis of activated sulfate.</text>
</comment>
<dbReference type="GO" id="GO:0005524">
    <property type="term" value="F:ATP binding"/>
    <property type="evidence" value="ECO:0007669"/>
    <property type="project" value="UniProtKB-KW"/>
</dbReference>
<dbReference type="AlphaFoldDB" id="A0A5A7UXB0"/>
<dbReference type="InterPro" id="IPR011051">
    <property type="entry name" value="RmlC_Cupin_sf"/>
</dbReference>
<dbReference type="Pfam" id="PF02678">
    <property type="entry name" value="Pirin"/>
    <property type="match status" value="1"/>
</dbReference>
<dbReference type="InterPro" id="IPR014710">
    <property type="entry name" value="RmlC-like_jellyroll"/>
</dbReference>
<reference evidence="10 11" key="1">
    <citation type="submission" date="2019-08" db="EMBL/GenBank/DDBJ databases">
        <title>Draft genome sequences of two oriental melons (Cucumis melo L. var makuwa).</title>
        <authorList>
            <person name="Kwon S.-Y."/>
        </authorList>
    </citation>
    <scope>NUCLEOTIDE SEQUENCE [LARGE SCALE GENOMIC DNA]</scope>
    <source>
        <strain evidence="11">cv. SW 3</strain>
        <tissue evidence="10">Leaf</tissue>
    </source>
</reference>
<dbReference type="InterPro" id="IPR027417">
    <property type="entry name" value="P-loop_NTPase"/>
</dbReference>
<proteinExistence type="inferred from homology"/>
<keyword evidence="5 7" id="KW-0067">ATP-binding</keyword>
<comment type="similarity">
    <text evidence="7">Belongs to the APS kinase family.</text>
</comment>
<evidence type="ECO:0000313" key="10">
    <source>
        <dbReference type="EMBL" id="KAA0059734.1"/>
    </source>
</evidence>
<accession>A0A5A7UXB0</accession>
<comment type="catalytic activity">
    <reaction evidence="7">
        <text>adenosine 5'-phosphosulfate + ATP = 3'-phosphoadenylyl sulfate + ADP + H(+)</text>
        <dbReference type="Rhea" id="RHEA:24152"/>
        <dbReference type="ChEBI" id="CHEBI:15378"/>
        <dbReference type="ChEBI" id="CHEBI:30616"/>
        <dbReference type="ChEBI" id="CHEBI:58243"/>
        <dbReference type="ChEBI" id="CHEBI:58339"/>
        <dbReference type="ChEBI" id="CHEBI:456216"/>
        <dbReference type="EC" id="2.7.1.25"/>
    </reaction>
</comment>
<dbReference type="SUPFAM" id="SSF51182">
    <property type="entry name" value="RmlC-like cupins"/>
    <property type="match status" value="1"/>
</dbReference>
<keyword evidence="4 7" id="KW-0418">Kinase</keyword>
<evidence type="ECO:0000256" key="7">
    <source>
        <dbReference type="RuleBase" id="RU004347"/>
    </source>
</evidence>
<dbReference type="NCBIfam" id="TIGR00455">
    <property type="entry name" value="apsK"/>
    <property type="match status" value="1"/>
</dbReference>
<evidence type="ECO:0000256" key="5">
    <source>
        <dbReference type="ARBA" id="ARBA00022840"/>
    </source>
</evidence>
<dbReference type="Pfam" id="PF01583">
    <property type="entry name" value="APS_kinase"/>
    <property type="match status" value="1"/>
</dbReference>
<evidence type="ECO:0000256" key="4">
    <source>
        <dbReference type="ARBA" id="ARBA00022777"/>
    </source>
</evidence>
<name>A0A5A7UXB0_CUCMM</name>
<dbReference type="EC" id="2.7.1.25" evidence="1 7"/>
<dbReference type="SUPFAM" id="SSF52540">
    <property type="entry name" value="P-loop containing nucleoside triphosphate hydrolases"/>
    <property type="match status" value="1"/>
</dbReference>
<comment type="pathway">
    <text evidence="7">Sulfur metabolism; hydrogen sulfide biosynthesis; sulfite from sulfate: step 2/3.</text>
</comment>
<dbReference type="PANTHER" id="PTHR11055:SF74">
    <property type="entry name" value="ADENYLYL-SULFATE KINASE"/>
    <property type="match status" value="1"/>
</dbReference>
<comment type="similarity">
    <text evidence="6">Belongs to the pirin family.</text>
</comment>
<dbReference type="STRING" id="1194695.A0A5A7UXB0"/>
<evidence type="ECO:0000259" key="9">
    <source>
        <dbReference type="Pfam" id="PF02678"/>
    </source>
</evidence>
<dbReference type="Proteomes" id="UP000321393">
    <property type="component" value="Unassembled WGS sequence"/>
</dbReference>
<keyword evidence="2 7" id="KW-0808">Transferase</keyword>
<feature type="domain" description="APS kinase" evidence="8">
    <location>
        <begin position="97"/>
        <end position="220"/>
    </location>
</feature>
<dbReference type="InterPro" id="IPR002891">
    <property type="entry name" value="APS"/>
</dbReference>
<evidence type="ECO:0000313" key="11">
    <source>
        <dbReference type="Proteomes" id="UP000321393"/>
    </source>
</evidence>
<evidence type="ECO:0000256" key="6">
    <source>
        <dbReference type="RuleBase" id="RU003457"/>
    </source>
</evidence>
<dbReference type="UniPathway" id="UPA00140">
    <property type="reaction ID" value="UER00205"/>
</dbReference>
<dbReference type="GO" id="GO:0000103">
    <property type="term" value="P:sulfate assimilation"/>
    <property type="evidence" value="ECO:0007669"/>
    <property type="project" value="InterPro"/>
</dbReference>
<feature type="domain" description="Pirin N-terminal" evidence="9">
    <location>
        <begin position="44"/>
        <end position="77"/>
    </location>
</feature>
<dbReference type="Gene3D" id="3.40.50.300">
    <property type="entry name" value="P-loop containing nucleotide triphosphate hydrolases"/>
    <property type="match status" value="1"/>
</dbReference>
<dbReference type="OrthoDB" id="506431at2759"/>
<dbReference type="GO" id="GO:0004020">
    <property type="term" value="F:adenylylsulfate kinase activity"/>
    <property type="evidence" value="ECO:0007669"/>
    <property type="project" value="UniProtKB-EC"/>
</dbReference>
<sequence length="257" mass="28456">MDEDEKKLKSKDGGKDLHRVSRERHVVVSERKLAAGFWRFQKPEGAMIHEDKGRIEGGDLQWMTAGKGIVHSEMPSPLALNLAYNFGSIFPPNTKCLNGSGKSTVACALSQSLYKIGKLAYILDGDNVRHGLNRDLGEVAKLFADAGVICIASVISPYRRDRDACRAILSDGYFIEVLMDVPLEVCEARDAKGLYKLARVGKIKGFTGIDDPYKVPLNCEGTLYFSYESPQAIELLTTMLDMFVCNNGDDRNQKLSD</sequence>
<dbReference type="InterPro" id="IPR003829">
    <property type="entry name" value="Pirin_N_dom"/>
</dbReference>
<dbReference type="PANTHER" id="PTHR11055">
    <property type="entry name" value="BIFUNCTIONAL 3'-PHOSPHOADENOSINE 5'-PHOSPHOSULFATE SYNTHASE"/>
    <property type="match status" value="1"/>
</dbReference>
<evidence type="ECO:0000256" key="1">
    <source>
        <dbReference type="ARBA" id="ARBA00012121"/>
    </source>
</evidence>